<evidence type="ECO:0000256" key="4">
    <source>
        <dbReference type="ARBA" id="ARBA00023136"/>
    </source>
</evidence>
<reference evidence="5" key="1">
    <citation type="submission" date="2023-03" db="EMBL/GenBank/DDBJ databases">
        <authorList>
            <person name="Steffen K."/>
            <person name="Cardenas P."/>
        </authorList>
    </citation>
    <scope>NUCLEOTIDE SEQUENCE</scope>
</reference>
<comment type="caution">
    <text evidence="5">The sequence shown here is derived from an EMBL/GenBank/DDBJ whole genome shotgun (WGS) entry which is preliminary data.</text>
</comment>
<dbReference type="Pfam" id="PF00153">
    <property type="entry name" value="Mito_carr"/>
    <property type="match status" value="1"/>
</dbReference>
<organism evidence="5 6">
    <name type="scientific">Geodia barretti</name>
    <name type="common">Barrett's horny sponge</name>
    <dbReference type="NCBI Taxonomy" id="519541"/>
    <lineage>
        <taxon>Eukaryota</taxon>
        <taxon>Metazoa</taxon>
        <taxon>Porifera</taxon>
        <taxon>Demospongiae</taxon>
        <taxon>Heteroscleromorpha</taxon>
        <taxon>Tetractinellida</taxon>
        <taxon>Astrophorina</taxon>
        <taxon>Geodiidae</taxon>
        <taxon>Geodia</taxon>
    </lineage>
</organism>
<sequence>MAKEAEVFGSLSFLSQLRYRHLVAGVAGGVTATLLTHPFDLIKLRLAGRERYGRADKL</sequence>
<dbReference type="GO" id="GO:0016020">
    <property type="term" value="C:membrane"/>
    <property type="evidence" value="ECO:0007669"/>
    <property type="project" value="UniProtKB-SubCell"/>
</dbReference>
<gene>
    <name evidence="5" type="ORF">GBAR_LOCUS4317</name>
</gene>
<dbReference type="InterPro" id="IPR023395">
    <property type="entry name" value="MCP_dom_sf"/>
</dbReference>
<dbReference type="Gene3D" id="1.50.40.10">
    <property type="entry name" value="Mitochondrial carrier domain"/>
    <property type="match status" value="1"/>
</dbReference>
<dbReference type="InterPro" id="IPR018108">
    <property type="entry name" value="MCP_transmembrane"/>
</dbReference>
<keyword evidence="4" id="KW-0472">Membrane</keyword>
<dbReference type="SUPFAM" id="SSF103506">
    <property type="entry name" value="Mitochondrial carrier"/>
    <property type="match status" value="1"/>
</dbReference>
<dbReference type="EMBL" id="CASHTH010000622">
    <property type="protein sequence ID" value="CAI8005609.1"/>
    <property type="molecule type" value="Genomic_DNA"/>
</dbReference>
<comment type="subcellular location">
    <subcellularLocation>
        <location evidence="1">Membrane</location>
        <topology evidence="1">Multi-pass membrane protein</topology>
    </subcellularLocation>
</comment>
<accession>A0AA35R6D1</accession>
<evidence type="ECO:0000256" key="3">
    <source>
        <dbReference type="ARBA" id="ARBA00022692"/>
    </source>
</evidence>
<protein>
    <submittedName>
        <fullName evidence="5">Uncharacterized protein</fullName>
    </submittedName>
</protein>
<keyword evidence="6" id="KW-1185">Reference proteome</keyword>
<evidence type="ECO:0000256" key="2">
    <source>
        <dbReference type="ARBA" id="ARBA00006375"/>
    </source>
</evidence>
<keyword evidence="3" id="KW-0812">Transmembrane</keyword>
<name>A0AA35R6D1_GEOBA</name>
<evidence type="ECO:0000256" key="1">
    <source>
        <dbReference type="ARBA" id="ARBA00004141"/>
    </source>
</evidence>
<proteinExistence type="inferred from homology"/>
<evidence type="ECO:0000313" key="6">
    <source>
        <dbReference type="Proteomes" id="UP001174909"/>
    </source>
</evidence>
<dbReference type="Proteomes" id="UP001174909">
    <property type="component" value="Unassembled WGS sequence"/>
</dbReference>
<dbReference type="AlphaFoldDB" id="A0AA35R6D1"/>
<evidence type="ECO:0000313" key="5">
    <source>
        <dbReference type="EMBL" id="CAI8005609.1"/>
    </source>
</evidence>
<comment type="similarity">
    <text evidence="2">Belongs to the mitochondrial carrier (TC 2.A.29) family.</text>
</comment>